<accession>A0A1I8N1M2</accession>
<dbReference type="InterPro" id="IPR036084">
    <property type="entry name" value="Ser_inhib-like_sf"/>
</dbReference>
<dbReference type="STRING" id="7370.A0A1I8N1M2"/>
<dbReference type="GO" id="GO:0030414">
    <property type="term" value="F:peptidase inhibitor activity"/>
    <property type="evidence" value="ECO:0007669"/>
    <property type="project" value="UniProtKB-KW"/>
</dbReference>
<keyword evidence="2" id="KW-1015">Disulfide bond</keyword>
<dbReference type="SUPFAM" id="SSF57567">
    <property type="entry name" value="Serine protease inhibitors"/>
    <property type="match status" value="1"/>
</dbReference>
<dbReference type="VEuPathDB" id="VectorBase:MDOA010591"/>
<reference evidence="3" key="1">
    <citation type="submission" date="2020-05" db="UniProtKB">
        <authorList>
            <consortium name="EnsemblMetazoa"/>
        </authorList>
    </citation>
    <scope>IDENTIFICATION</scope>
    <source>
        <strain evidence="3">Aabys</strain>
    </source>
</reference>
<evidence type="ECO:0000256" key="2">
    <source>
        <dbReference type="ARBA" id="ARBA00023157"/>
    </source>
</evidence>
<dbReference type="CDD" id="cd19941">
    <property type="entry name" value="TIL"/>
    <property type="match status" value="1"/>
</dbReference>
<dbReference type="PANTHER" id="PTHR23259">
    <property type="entry name" value="RIDDLE"/>
    <property type="match status" value="1"/>
</dbReference>
<dbReference type="eggNOG" id="ENOG502RTQ9">
    <property type="taxonomic scope" value="Eukaryota"/>
</dbReference>
<sequence length="84" mass="9415">MAKFFKQIIIFFALLAVLMMTVQSAPPREACGENEEFVTCGTSCPLTCEKRTPGICTYQCFIGCQCKDGFFRNSEYKCVAESEC</sequence>
<evidence type="ECO:0000313" key="3">
    <source>
        <dbReference type="EnsemblMetazoa" id="MDOA010591-PA"/>
    </source>
</evidence>
<dbReference type="AlphaFoldDB" id="A0A1I8N1M2"/>
<dbReference type="InterPro" id="IPR002919">
    <property type="entry name" value="TIL_dom"/>
</dbReference>
<name>A0A1I8N1M2_MUSDO</name>
<dbReference type="PANTHER" id="PTHR23259:SF70">
    <property type="entry name" value="ACCESSORY GLAND PROTEIN ACP62F-RELATED"/>
    <property type="match status" value="1"/>
</dbReference>
<keyword evidence="1" id="KW-0646">Protease inhibitor</keyword>
<protein>
    <submittedName>
        <fullName evidence="3">Uncharacterized protein</fullName>
    </submittedName>
</protein>
<evidence type="ECO:0000256" key="1">
    <source>
        <dbReference type="ARBA" id="ARBA00022690"/>
    </source>
</evidence>
<dbReference type="Gene3D" id="2.10.25.10">
    <property type="entry name" value="Laminin"/>
    <property type="match status" value="1"/>
</dbReference>
<proteinExistence type="predicted"/>
<dbReference type="Pfam" id="PF01826">
    <property type="entry name" value="TIL"/>
    <property type="match status" value="1"/>
</dbReference>
<dbReference type="InterPro" id="IPR051368">
    <property type="entry name" value="SerProtInhib-TIL_Domain"/>
</dbReference>
<organism evidence="3">
    <name type="scientific">Musca domestica</name>
    <name type="common">House fly</name>
    <dbReference type="NCBI Taxonomy" id="7370"/>
    <lineage>
        <taxon>Eukaryota</taxon>
        <taxon>Metazoa</taxon>
        <taxon>Ecdysozoa</taxon>
        <taxon>Arthropoda</taxon>
        <taxon>Hexapoda</taxon>
        <taxon>Insecta</taxon>
        <taxon>Pterygota</taxon>
        <taxon>Neoptera</taxon>
        <taxon>Endopterygota</taxon>
        <taxon>Diptera</taxon>
        <taxon>Brachycera</taxon>
        <taxon>Muscomorpha</taxon>
        <taxon>Muscoidea</taxon>
        <taxon>Muscidae</taxon>
        <taxon>Musca</taxon>
    </lineage>
</organism>
<dbReference type="EnsemblMetazoa" id="MDOA010591-RA">
    <property type="protein sequence ID" value="MDOA010591-PA"/>
    <property type="gene ID" value="MDOA010591"/>
</dbReference>